<evidence type="ECO:0000256" key="2">
    <source>
        <dbReference type="ARBA" id="ARBA00023125"/>
    </source>
</evidence>
<dbReference type="PROSITE" id="PS51063">
    <property type="entry name" value="HTH_CRP_2"/>
    <property type="match status" value="1"/>
</dbReference>
<dbReference type="InterPro" id="IPR012318">
    <property type="entry name" value="HTH_CRP"/>
</dbReference>
<accession>A0ABP5KVF8</accession>
<protein>
    <recommendedName>
        <fullName evidence="8">Crp/Fnr family transcriptional regulator</fullName>
    </recommendedName>
</protein>
<dbReference type="PANTHER" id="PTHR24567:SF68">
    <property type="entry name" value="DNA-BINDING TRANSCRIPTIONAL DUAL REGULATOR CRP"/>
    <property type="match status" value="1"/>
</dbReference>
<evidence type="ECO:0000313" key="6">
    <source>
        <dbReference type="EMBL" id="GAA2136694.1"/>
    </source>
</evidence>
<dbReference type="Pfam" id="PF00027">
    <property type="entry name" value="cNMP_binding"/>
    <property type="match status" value="1"/>
</dbReference>
<dbReference type="Proteomes" id="UP001500443">
    <property type="component" value="Unassembled WGS sequence"/>
</dbReference>
<feature type="domain" description="HTH crp-type" evidence="5">
    <location>
        <begin position="144"/>
        <end position="217"/>
    </location>
</feature>
<keyword evidence="3" id="KW-0804">Transcription</keyword>
<dbReference type="CDD" id="cd00038">
    <property type="entry name" value="CAP_ED"/>
    <property type="match status" value="1"/>
</dbReference>
<comment type="caution">
    <text evidence="6">The sequence shown here is derived from an EMBL/GenBank/DDBJ whole genome shotgun (WGS) entry which is preliminary data.</text>
</comment>
<dbReference type="Pfam" id="PF13545">
    <property type="entry name" value="HTH_Crp_2"/>
    <property type="match status" value="1"/>
</dbReference>
<dbReference type="Gene3D" id="1.10.10.10">
    <property type="entry name" value="Winged helix-like DNA-binding domain superfamily/Winged helix DNA-binding domain"/>
    <property type="match status" value="1"/>
</dbReference>
<dbReference type="SUPFAM" id="SSF46785">
    <property type="entry name" value="Winged helix' DNA-binding domain"/>
    <property type="match status" value="1"/>
</dbReference>
<keyword evidence="1" id="KW-0805">Transcription regulation</keyword>
<evidence type="ECO:0000259" key="4">
    <source>
        <dbReference type="PROSITE" id="PS50042"/>
    </source>
</evidence>
<proteinExistence type="predicted"/>
<evidence type="ECO:0000313" key="7">
    <source>
        <dbReference type="Proteomes" id="UP001500443"/>
    </source>
</evidence>
<dbReference type="InterPro" id="IPR014710">
    <property type="entry name" value="RmlC-like_jellyroll"/>
</dbReference>
<dbReference type="PANTHER" id="PTHR24567">
    <property type="entry name" value="CRP FAMILY TRANSCRIPTIONAL REGULATORY PROTEIN"/>
    <property type="match status" value="1"/>
</dbReference>
<dbReference type="InterPro" id="IPR050397">
    <property type="entry name" value="Env_Response_Regulators"/>
</dbReference>
<evidence type="ECO:0000259" key="5">
    <source>
        <dbReference type="PROSITE" id="PS51063"/>
    </source>
</evidence>
<dbReference type="PROSITE" id="PS50042">
    <property type="entry name" value="CNMP_BINDING_3"/>
    <property type="match status" value="1"/>
</dbReference>
<dbReference type="SMART" id="SM00419">
    <property type="entry name" value="HTH_CRP"/>
    <property type="match status" value="1"/>
</dbReference>
<dbReference type="InterPro" id="IPR000595">
    <property type="entry name" value="cNMP-bd_dom"/>
</dbReference>
<keyword evidence="2" id="KW-0238">DNA-binding</keyword>
<dbReference type="SUPFAM" id="SSF51206">
    <property type="entry name" value="cAMP-binding domain-like"/>
    <property type="match status" value="1"/>
</dbReference>
<organism evidence="6 7">
    <name type="scientific">Streptomyces synnematoformans</name>
    <dbReference type="NCBI Taxonomy" id="415721"/>
    <lineage>
        <taxon>Bacteria</taxon>
        <taxon>Bacillati</taxon>
        <taxon>Actinomycetota</taxon>
        <taxon>Actinomycetes</taxon>
        <taxon>Kitasatosporales</taxon>
        <taxon>Streptomycetaceae</taxon>
        <taxon>Streptomyces</taxon>
    </lineage>
</organism>
<reference evidence="7" key="1">
    <citation type="journal article" date="2019" name="Int. J. Syst. Evol. Microbiol.">
        <title>The Global Catalogue of Microorganisms (GCM) 10K type strain sequencing project: providing services to taxonomists for standard genome sequencing and annotation.</title>
        <authorList>
            <consortium name="The Broad Institute Genomics Platform"/>
            <consortium name="The Broad Institute Genome Sequencing Center for Infectious Disease"/>
            <person name="Wu L."/>
            <person name="Ma J."/>
        </authorList>
    </citation>
    <scope>NUCLEOTIDE SEQUENCE [LARGE SCALE GENOMIC DNA]</scope>
    <source>
        <strain evidence="7">JCM 15481</strain>
    </source>
</reference>
<name>A0ABP5KVF8_9ACTN</name>
<dbReference type="InterPro" id="IPR018490">
    <property type="entry name" value="cNMP-bd_dom_sf"/>
</dbReference>
<evidence type="ECO:0000256" key="3">
    <source>
        <dbReference type="ARBA" id="ARBA00023163"/>
    </source>
</evidence>
<dbReference type="InterPro" id="IPR036388">
    <property type="entry name" value="WH-like_DNA-bd_sf"/>
</dbReference>
<keyword evidence="7" id="KW-1185">Reference proteome</keyword>
<dbReference type="Gene3D" id="2.60.120.10">
    <property type="entry name" value="Jelly Rolls"/>
    <property type="match status" value="1"/>
</dbReference>
<evidence type="ECO:0000256" key="1">
    <source>
        <dbReference type="ARBA" id="ARBA00023015"/>
    </source>
</evidence>
<feature type="domain" description="Cyclic nucleotide-binding" evidence="4">
    <location>
        <begin position="10"/>
        <end position="113"/>
    </location>
</feature>
<evidence type="ECO:0008006" key="8">
    <source>
        <dbReference type="Google" id="ProtNLM"/>
    </source>
</evidence>
<sequence>MGLFREHEAFLSGLGPADQTALLALGSTRSYAPHERLLTEGERSTHLLVILDGWCTVWLDTERGGRLILGLRTDGELIGEMAALDGGRRSASVSTLGPVTGLVVPADRFRGFLSARPHATALVLGQLAERLRSSDRERRALASLTVLQRLSGKLVELADHAGQVQGGSVTISLPMPQHELAAAVGSTRDAVAKALRLLRDRGLVRTGPNTLTVASLGPLRLLAGADL</sequence>
<dbReference type="SMART" id="SM00100">
    <property type="entry name" value="cNMP"/>
    <property type="match status" value="1"/>
</dbReference>
<dbReference type="InterPro" id="IPR036390">
    <property type="entry name" value="WH_DNA-bd_sf"/>
</dbReference>
<gene>
    <name evidence="6" type="ORF">GCM10009802_45600</name>
</gene>
<dbReference type="EMBL" id="BAAAPF010000177">
    <property type="protein sequence ID" value="GAA2136694.1"/>
    <property type="molecule type" value="Genomic_DNA"/>
</dbReference>